<reference evidence="1" key="1">
    <citation type="submission" date="2020-10" db="EMBL/GenBank/DDBJ databases">
        <title>Whole-genome sequence of Luteibacter sp. EIF3.</title>
        <authorList>
            <person name="Friedrich I."/>
            <person name="Hertel R."/>
            <person name="Daniel R."/>
        </authorList>
    </citation>
    <scope>NUCLEOTIDE SEQUENCE</scope>
    <source>
        <strain evidence="1">EIF3</strain>
    </source>
</reference>
<keyword evidence="1" id="KW-0378">Hydrolase</keyword>
<keyword evidence="2" id="KW-1185">Reference proteome</keyword>
<dbReference type="Pfam" id="PF13650">
    <property type="entry name" value="Asp_protease_2"/>
    <property type="match status" value="1"/>
</dbReference>
<name>A0ABY4T6W2_9GAMM</name>
<sequence>MAREACAQHLSAADALVHVPVTLVSGRVYVDAAVNGRGPYRFAVDTGASGVGRVDASLVTALGLPVGRGATSSDALTTSTVDTTQLNTLTLGGLTRRNVEVITRDYRSRVSKEAAFDGILARDFFADGVLVIDYRRRELWFGRSWHVATDDAQALPYERAFRVPVTIDGRSFEAQLDTGADVELVVPKALWPQLTDAPLASAGQASLTNGKVGTERGVLHGPVRVGALTLSDVNARVIEGFPEVVLGSAALRNARIMIDPRSRALAVCP</sequence>
<dbReference type="SUPFAM" id="SSF50630">
    <property type="entry name" value="Acid proteases"/>
    <property type="match status" value="1"/>
</dbReference>
<dbReference type="GO" id="GO:0006508">
    <property type="term" value="P:proteolysis"/>
    <property type="evidence" value="ECO:0007669"/>
    <property type="project" value="UniProtKB-KW"/>
</dbReference>
<evidence type="ECO:0000313" key="1">
    <source>
        <dbReference type="EMBL" id="URL60351.1"/>
    </source>
</evidence>
<dbReference type="Gene3D" id="2.40.70.10">
    <property type="entry name" value="Acid Proteases"/>
    <property type="match status" value="2"/>
</dbReference>
<gene>
    <name evidence="1" type="ORF">IM816_09965</name>
</gene>
<accession>A0ABY4T6W2</accession>
<dbReference type="CDD" id="cd05483">
    <property type="entry name" value="retropepsin_like_bacteria"/>
    <property type="match status" value="1"/>
</dbReference>
<keyword evidence="1" id="KW-0645">Protease</keyword>
<dbReference type="EMBL" id="CP063231">
    <property type="protein sequence ID" value="URL60351.1"/>
    <property type="molecule type" value="Genomic_DNA"/>
</dbReference>
<organism evidence="1 2">
    <name type="scientific">Luteibacter flocculans</name>
    <dbReference type="NCBI Taxonomy" id="2780091"/>
    <lineage>
        <taxon>Bacteria</taxon>
        <taxon>Pseudomonadati</taxon>
        <taxon>Pseudomonadota</taxon>
        <taxon>Gammaproteobacteria</taxon>
        <taxon>Lysobacterales</taxon>
        <taxon>Rhodanobacteraceae</taxon>
        <taxon>Luteibacter</taxon>
    </lineage>
</organism>
<dbReference type="InterPro" id="IPR021109">
    <property type="entry name" value="Peptidase_aspartic_dom_sf"/>
</dbReference>
<dbReference type="Proteomes" id="UP001056681">
    <property type="component" value="Chromosome"/>
</dbReference>
<dbReference type="Pfam" id="PF13975">
    <property type="entry name" value="gag-asp_proteas"/>
    <property type="match status" value="1"/>
</dbReference>
<evidence type="ECO:0000313" key="2">
    <source>
        <dbReference type="Proteomes" id="UP001056681"/>
    </source>
</evidence>
<dbReference type="GO" id="GO:0008233">
    <property type="term" value="F:peptidase activity"/>
    <property type="evidence" value="ECO:0007669"/>
    <property type="project" value="UniProtKB-KW"/>
</dbReference>
<proteinExistence type="predicted"/>
<protein>
    <submittedName>
        <fullName evidence="1">Aspartyl protease family protein</fullName>
    </submittedName>
</protein>
<dbReference type="InterPro" id="IPR034122">
    <property type="entry name" value="Retropepsin-like_bacterial"/>
</dbReference>